<feature type="transmembrane region" description="Helical" evidence="4">
    <location>
        <begin position="369"/>
        <end position="389"/>
    </location>
</feature>
<name>A0A0P1B436_PLAHL</name>
<evidence type="ECO:0000313" key="7">
    <source>
        <dbReference type="Proteomes" id="UP000054928"/>
    </source>
</evidence>
<feature type="transmembrane region" description="Helical" evidence="4">
    <location>
        <begin position="12"/>
        <end position="32"/>
    </location>
</feature>
<dbReference type="Pfam" id="PF00089">
    <property type="entry name" value="Trypsin"/>
    <property type="match status" value="1"/>
</dbReference>
<dbReference type="OMA" id="EMTMQYA"/>
<keyword evidence="1" id="KW-0732">Signal</keyword>
<keyword evidence="7" id="KW-1185">Reference proteome</keyword>
<evidence type="ECO:0000256" key="1">
    <source>
        <dbReference type="ARBA" id="ARBA00022729"/>
    </source>
</evidence>
<dbReference type="InterPro" id="IPR043504">
    <property type="entry name" value="Peptidase_S1_PA_chymotrypsin"/>
</dbReference>
<dbReference type="Gene3D" id="2.40.10.10">
    <property type="entry name" value="Trypsin-like serine proteases"/>
    <property type="match status" value="2"/>
</dbReference>
<dbReference type="GO" id="GO:0004252">
    <property type="term" value="F:serine-type endopeptidase activity"/>
    <property type="evidence" value="ECO:0007669"/>
    <property type="project" value="InterPro"/>
</dbReference>
<dbReference type="EMBL" id="CCYD01003042">
    <property type="protein sequence ID" value="CEG48866.1"/>
    <property type="molecule type" value="Genomic_DNA"/>
</dbReference>
<sequence length="403" mass="43996">MISQCRLSSFLLFLKFVDSVILLASIILYVGVHGKNDVHVTTVQRNLLRQRDAESLASIYPTMRALSTANTNGRRHMSDSRVYPYSAVGILRWNTSTCTATLVASKIVLTAADCVLDSEGEVRISFPSTFSFTLLQAATLITASVIRVHKQSDFWTQWTRNLYVLVELDAELGDVNGALLLPPPNTFAQDHPMKVQLVDYGCNDETSECFQRCDIYFSTNSNDPEYLLRHDCDVSPKRSLGSPMLIRSTVMDTYIVGIYTKSIVDDTDDEMPTGSYNGAYHQGILGSFVQPHLSSLVQQEETFTSSTSRESSGTSLSSTSSSDDDLNSESSSQGQMNLINGGSGAERDSSSASTESSATSSQNGIAPTAAYTCIGLVCAAWLVIILAVVRKIRANYHKAFTTS</sequence>
<dbReference type="InterPro" id="IPR001254">
    <property type="entry name" value="Trypsin_dom"/>
</dbReference>
<protein>
    <submittedName>
        <fullName evidence="6">V8-like glu-specific endopeptidase</fullName>
    </submittedName>
</protein>
<evidence type="ECO:0000313" key="6">
    <source>
        <dbReference type="EMBL" id="CEG48866.1"/>
    </source>
</evidence>
<feature type="compositionally biased region" description="Low complexity" evidence="3">
    <location>
        <begin position="350"/>
        <end position="361"/>
    </location>
</feature>
<dbReference type="InterPro" id="IPR050966">
    <property type="entry name" value="Glutamyl_endopeptidase"/>
</dbReference>
<feature type="compositionally biased region" description="Low complexity" evidence="3">
    <location>
        <begin position="300"/>
        <end position="321"/>
    </location>
</feature>
<dbReference type="Proteomes" id="UP000054928">
    <property type="component" value="Unassembled WGS sequence"/>
</dbReference>
<accession>A0A0P1B436</accession>
<evidence type="ECO:0000256" key="2">
    <source>
        <dbReference type="ARBA" id="ARBA00023026"/>
    </source>
</evidence>
<dbReference type="PANTHER" id="PTHR15462:SF8">
    <property type="entry name" value="SERINE PROTEASE"/>
    <property type="match status" value="1"/>
</dbReference>
<dbReference type="GeneID" id="36401718"/>
<organism evidence="6 7">
    <name type="scientific">Plasmopara halstedii</name>
    <name type="common">Downy mildew of sunflower</name>
    <dbReference type="NCBI Taxonomy" id="4781"/>
    <lineage>
        <taxon>Eukaryota</taxon>
        <taxon>Sar</taxon>
        <taxon>Stramenopiles</taxon>
        <taxon>Oomycota</taxon>
        <taxon>Peronosporomycetes</taxon>
        <taxon>Peronosporales</taxon>
        <taxon>Peronosporaceae</taxon>
        <taxon>Plasmopara</taxon>
    </lineage>
</organism>
<dbReference type="PANTHER" id="PTHR15462">
    <property type="entry name" value="SERINE PROTEASE"/>
    <property type="match status" value="1"/>
</dbReference>
<evidence type="ECO:0000256" key="4">
    <source>
        <dbReference type="SAM" id="Phobius"/>
    </source>
</evidence>
<evidence type="ECO:0000259" key="5">
    <source>
        <dbReference type="Pfam" id="PF00089"/>
    </source>
</evidence>
<keyword evidence="4" id="KW-0472">Membrane</keyword>
<evidence type="ECO:0000256" key="3">
    <source>
        <dbReference type="SAM" id="MobiDB-lite"/>
    </source>
</evidence>
<dbReference type="OrthoDB" id="10037376at2759"/>
<dbReference type="AlphaFoldDB" id="A0A0P1B436"/>
<dbReference type="RefSeq" id="XP_024585235.1">
    <property type="nucleotide sequence ID" value="XM_024719991.1"/>
</dbReference>
<feature type="domain" description="Peptidase S1" evidence="5">
    <location>
        <begin position="84"/>
        <end position="183"/>
    </location>
</feature>
<keyword evidence="4" id="KW-0812">Transmembrane</keyword>
<proteinExistence type="predicted"/>
<dbReference type="GO" id="GO:0006508">
    <property type="term" value="P:proteolysis"/>
    <property type="evidence" value="ECO:0007669"/>
    <property type="project" value="InterPro"/>
</dbReference>
<keyword evidence="4" id="KW-1133">Transmembrane helix</keyword>
<feature type="region of interest" description="Disordered" evidence="3">
    <location>
        <begin position="299"/>
        <end position="363"/>
    </location>
</feature>
<dbReference type="SUPFAM" id="SSF50494">
    <property type="entry name" value="Trypsin-like serine proteases"/>
    <property type="match status" value="1"/>
</dbReference>
<reference evidence="7" key="1">
    <citation type="submission" date="2014-09" db="EMBL/GenBank/DDBJ databases">
        <authorList>
            <person name="Sharma Rahul"/>
            <person name="Thines Marco"/>
        </authorList>
    </citation>
    <scope>NUCLEOTIDE SEQUENCE [LARGE SCALE GENOMIC DNA]</scope>
</reference>
<keyword evidence="2" id="KW-0843">Virulence</keyword>
<dbReference type="InterPro" id="IPR009003">
    <property type="entry name" value="Peptidase_S1_PA"/>
</dbReference>